<reference evidence="1 2" key="1">
    <citation type="submission" date="2017-07" db="EMBL/GenBank/DDBJ databases">
        <title>A draft genome sequence of Gluconacetobacter entanii LTH 4560.</title>
        <authorList>
            <person name="Skraban J."/>
            <person name="Cleenwerck I."/>
            <person name="Vandamme P."/>
            <person name="Trcek J."/>
        </authorList>
    </citation>
    <scope>NUCLEOTIDE SEQUENCE [LARGE SCALE GENOMIC DNA]</scope>
    <source>
        <strain evidence="1 2">LTH 4560</strain>
    </source>
</reference>
<protein>
    <submittedName>
        <fullName evidence="1">Uncharacterized protein</fullName>
    </submittedName>
</protein>
<name>A0A318Q4A9_9PROT</name>
<proteinExistence type="predicted"/>
<dbReference type="Proteomes" id="UP000248301">
    <property type="component" value="Unassembled WGS sequence"/>
</dbReference>
<comment type="caution">
    <text evidence="1">The sequence shown here is derived from an EMBL/GenBank/DDBJ whole genome shotgun (WGS) entry which is preliminary data.</text>
</comment>
<dbReference type="AlphaFoldDB" id="A0A318Q4A9"/>
<gene>
    <name evidence="1" type="ORF">CFR72_04810</name>
</gene>
<evidence type="ECO:0000313" key="1">
    <source>
        <dbReference type="EMBL" id="PYD63803.1"/>
    </source>
</evidence>
<dbReference type="EMBL" id="NKUF01000007">
    <property type="protein sequence ID" value="PYD63803.1"/>
    <property type="molecule type" value="Genomic_DNA"/>
</dbReference>
<organism evidence="1 2">
    <name type="scientific">Gluconacetobacter entanii</name>
    <dbReference type="NCBI Taxonomy" id="108528"/>
    <lineage>
        <taxon>Bacteria</taxon>
        <taxon>Pseudomonadati</taxon>
        <taxon>Pseudomonadota</taxon>
        <taxon>Alphaproteobacteria</taxon>
        <taxon>Acetobacterales</taxon>
        <taxon>Acetobacteraceae</taxon>
        <taxon>Gluconacetobacter</taxon>
    </lineage>
</organism>
<sequence>MDIDSEDQIVKFWIKQHLRARFGSIINEAVPDALLCLLHGSNACTDFEITDDRPDPDGPTSTAQEG</sequence>
<evidence type="ECO:0000313" key="2">
    <source>
        <dbReference type="Proteomes" id="UP000248301"/>
    </source>
</evidence>
<accession>A0A318Q4A9</accession>
<dbReference type="OrthoDB" id="7274122at2"/>